<evidence type="ECO:0000256" key="8">
    <source>
        <dbReference type="SAM" id="MobiDB-lite"/>
    </source>
</evidence>
<feature type="domain" description="IFT121 second beta-propeller" evidence="10">
    <location>
        <begin position="299"/>
        <end position="607"/>
    </location>
</feature>
<keyword evidence="7" id="KW-0966">Cell projection</keyword>
<reference evidence="13" key="1">
    <citation type="submission" date="2019-04" db="EMBL/GenBank/DDBJ databases">
        <authorList>
            <person name="Howe K."/>
            <person name="Paulini M."/>
            <person name="Williams G."/>
        </authorList>
    </citation>
    <scope>NUCLEOTIDE SEQUENCE [LARGE SCALE GENOMIC DNA]</scope>
    <source>
        <strain evidence="13">FR3</strain>
    </source>
</reference>
<dbReference type="GeneID" id="66060312"/>
<dbReference type="GO" id="GO:0061512">
    <property type="term" value="P:protein localization to cilium"/>
    <property type="evidence" value="ECO:0007669"/>
    <property type="project" value="TreeGrafter"/>
</dbReference>
<proteinExistence type="predicted"/>
<feature type="compositionally biased region" description="Basic and acidic residues" evidence="8">
    <location>
        <begin position="1510"/>
        <end position="1521"/>
    </location>
</feature>
<keyword evidence="5" id="KW-0677">Repeat</keyword>
<dbReference type="Pfam" id="PF24797">
    <property type="entry name" value="Beta-prop_WDR35_TULP_N"/>
    <property type="match status" value="1"/>
</dbReference>
<evidence type="ECO:0000259" key="11">
    <source>
        <dbReference type="Pfam" id="PF24797"/>
    </source>
</evidence>
<keyword evidence="4" id="KW-0853">WD repeat</keyword>
<keyword evidence="3" id="KW-0963">Cytoplasm</keyword>
<dbReference type="SMART" id="SM00320">
    <property type="entry name" value="WD40"/>
    <property type="match status" value="5"/>
</dbReference>
<dbReference type="Gene3D" id="1.25.40.470">
    <property type="match status" value="1"/>
</dbReference>
<evidence type="ECO:0000256" key="5">
    <source>
        <dbReference type="ARBA" id="ARBA00022737"/>
    </source>
</evidence>
<evidence type="ECO:0000259" key="12">
    <source>
        <dbReference type="Pfam" id="PF25768"/>
    </source>
</evidence>
<evidence type="ECO:0008006" key="14">
    <source>
        <dbReference type="Google" id="ProtNLM"/>
    </source>
</evidence>
<dbReference type="Pfam" id="PF23390">
    <property type="entry name" value="Beta-prop_WDR35_2nd"/>
    <property type="match status" value="1"/>
</dbReference>
<dbReference type="GO" id="GO:0097730">
    <property type="term" value="C:non-motile cilium"/>
    <property type="evidence" value="ECO:0007669"/>
    <property type="project" value="TreeGrafter"/>
</dbReference>
<dbReference type="InterPro" id="IPR057979">
    <property type="entry name" value="TPR_IFT121"/>
</dbReference>
<dbReference type="InterPro" id="IPR039857">
    <property type="entry name" value="Ift122/121"/>
</dbReference>
<dbReference type="InterPro" id="IPR056157">
    <property type="entry name" value="TPR_IFT80_172_dom"/>
</dbReference>
<evidence type="ECO:0000256" key="3">
    <source>
        <dbReference type="ARBA" id="ARBA00022490"/>
    </source>
</evidence>
<dbReference type="GO" id="GO:0030991">
    <property type="term" value="C:intraciliary transport particle A"/>
    <property type="evidence" value="ECO:0007669"/>
    <property type="project" value="TreeGrafter"/>
</dbReference>
<name>A0A4E9EZ39_BRUMA</name>
<dbReference type="InterPro" id="IPR056159">
    <property type="entry name" value="Beta-prop_IFT121_TULP_N"/>
</dbReference>
<dbReference type="InterPro" id="IPR015943">
    <property type="entry name" value="WD40/YVTN_repeat-like_dom_sf"/>
</dbReference>
<dbReference type="InterPro" id="IPR056158">
    <property type="entry name" value="Beta-prop_IFT121_2nd"/>
</dbReference>
<dbReference type="GO" id="GO:1905515">
    <property type="term" value="P:non-motile cilium assembly"/>
    <property type="evidence" value="ECO:0007669"/>
    <property type="project" value="TreeGrafter"/>
</dbReference>
<feature type="domain" description="IFT121-like TPR repeats" evidence="12">
    <location>
        <begin position="963"/>
        <end position="1062"/>
    </location>
</feature>
<dbReference type="SUPFAM" id="SSF50978">
    <property type="entry name" value="WD40 repeat-like"/>
    <property type="match status" value="1"/>
</dbReference>
<gene>
    <name evidence="13" type="primary">Bm8696</name>
    <name evidence="13" type="ORF">BM_BM8696</name>
</gene>
<sequence>MEISIPNSTKLYCVSWMKTSGYIATGGNQGLLKILKLPSNSNNNNASSTITTTTTTAMSTNLSMNQNLDGHSNVVHIAEWNECYQKLTTCDSNGLIIVWLTQSDSWYEEMINKRNKSVVVGMAWSHNGSKIAIAYEDGQAIVGSVDGNRLWNKNVASNLVTLCWSGDSSLVLFGLIDGEIQSYDATGVFIYKLRMACIENVELETALNNPVIIKIPNMIISKARWSSDGSMLAICGLQTDLEDEKCMIHFITAYGEPLRNLLVPGQAITDISWEGDGLRLCAAVDSHLFFANIRLDYKWAYCGHTVIYSYERMESKEHCVVFFQTKLEEAYLQYVKPIVALASSNEHCILITRVENQIGQYLMQICNGIGTTIDSKYINLEPKYVVMNDSEVVIANNLSFTIWQYNIPCVINREINVNVDDSMTNDQKLYYVDENDEIDVTSSNIMRGRIQRQRDEICAIGISKEFILVCRNSGAANYYSLPEIKLQSVLNLGCRVEKLELNCNGTRIAALTAKGLKLFELRDNIVVSLYLERTDAWNIKWDSEKDDTIAVMEKARLYVIRNKEIEEPIINNGYICSFKNLIVRTVLLDELMKNPDTPHKSFIIDVEIKLLRNAKNLLEKMKIDEATAFIEKNNHPKLWALLAEVALKRLDTVIAEHAFIMLKDYAGIQLIKRIGNLQNDEFKKAEVATFYGRIDEAEKIYMENDRRDLALELREKMNDWFRIVEILQQSKQPGDDELLMKAWNHVGDYYAERQKWKQAESYYEKGENHKQLIRCYLMDDNYDKLELLAKRLPDGDKLIAEIGEIFLSAGLCEQAVECFVRCDMLNEALDACIQLNQWEQAVQLSKTYNLRDVHLLLNRYAEQLTGSNEKTLAAAQLYRRAGKYLEAARIIFDIANNERLKQAEALRLKKLYVMGALLIEQYHEQNKSEIAKESANKSDAEIALRGLLEVDSKISLADSTIIDNAWRGAEAYHFYMLAHRQLYNGDINNAMMTALHLTDYEDLIDPAEIYSLLALSSCATRQFAVCSRAFIKLENLETFSADEKESYKKLAMKIFTKYSPKDTQMNKVECTSCYAQIQDYCHICPSCDIKFPTCIVTGRSMLVQQFWLCPTYSKYWEKFESRDDLKPEIGPKDGTNIKFGRDQIGRNTASKWIGLNGKLSTSRTLTHPEVAEFIKKGSKRIITAEPETETSAENRNADDLKLAHQLSNSSSESDLNSQSKIKFPLSETNHQKNSNKLAKRPIPLYIATHYFRLSKEIEKYLQENFNRELSNPKKERSISYESNDEEDQEYQSSDTTLSDSKFNQPNVPTTTNYNASLQAVPPSNYQSQLAESVEKNIETEQNSSSFLLNATNKRNLNYEFQSQNSPLAIAEDGEKQKGILDTSILPKPGNCPPLNPLLHSLPHNDTDKSCGQTLTGSSVDPNCACMYFVAERNEKGCAAKFYILCYRSSDQHPDQIIEESFAPQVPNTYSEQNAETHSDEQVDNYNQQSVNYNKQKLRRRTETINQTFPLDKEAELKEDKAQTTTINSTTKSASVKHQ</sequence>
<feature type="compositionally biased region" description="Polar residues" evidence="8">
    <location>
        <begin position="1522"/>
        <end position="1538"/>
    </location>
</feature>
<dbReference type="PANTHER" id="PTHR12764">
    <property type="entry name" value="WD REPEAT DOMAIN-RELATED"/>
    <property type="match status" value="1"/>
</dbReference>
<evidence type="ECO:0000256" key="1">
    <source>
        <dbReference type="ARBA" id="ARBA00004138"/>
    </source>
</evidence>
<dbReference type="InterPro" id="IPR001680">
    <property type="entry name" value="WD40_rpt"/>
</dbReference>
<dbReference type="Pfam" id="PF23387">
    <property type="entry name" value="TPR_IFT80_172"/>
    <property type="match status" value="1"/>
</dbReference>
<evidence type="ECO:0000313" key="13">
    <source>
        <dbReference type="EMBL" id="VIO89733.1"/>
    </source>
</evidence>
<dbReference type="SUPFAM" id="SSF50960">
    <property type="entry name" value="TolB, C-terminal domain"/>
    <property type="match status" value="1"/>
</dbReference>
<dbReference type="PANTHER" id="PTHR12764:SF5">
    <property type="entry name" value="LD29485P"/>
    <property type="match status" value="1"/>
</dbReference>
<evidence type="ECO:0000256" key="7">
    <source>
        <dbReference type="ARBA" id="ARBA00023273"/>
    </source>
</evidence>
<evidence type="ECO:0000256" key="6">
    <source>
        <dbReference type="ARBA" id="ARBA00023069"/>
    </source>
</evidence>
<feature type="compositionally biased region" description="Polar residues" evidence="8">
    <location>
        <begin position="1290"/>
        <end position="1311"/>
    </location>
</feature>
<feature type="region of interest" description="Disordered" evidence="8">
    <location>
        <begin position="1271"/>
        <end position="1311"/>
    </location>
</feature>
<feature type="region of interest" description="Disordered" evidence="8">
    <location>
        <begin position="1510"/>
        <end position="1538"/>
    </location>
</feature>
<organism evidence="13">
    <name type="scientific">Brugia malayi</name>
    <name type="common">Filarial nematode worm</name>
    <dbReference type="NCBI Taxonomy" id="6279"/>
    <lineage>
        <taxon>Eukaryota</taxon>
        <taxon>Metazoa</taxon>
        <taxon>Ecdysozoa</taxon>
        <taxon>Nematoda</taxon>
        <taxon>Chromadorea</taxon>
        <taxon>Rhabditida</taxon>
        <taxon>Spirurina</taxon>
        <taxon>Spiruromorpha</taxon>
        <taxon>Filarioidea</taxon>
        <taxon>Onchocercidae</taxon>
        <taxon>Brugia</taxon>
    </lineage>
</organism>
<dbReference type="Pfam" id="PF25170">
    <property type="entry name" value="TPR_WDR35"/>
    <property type="match status" value="1"/>
</dbReference>
<evidence type="ECO:0000259" key="10">
    <source>
        <dbReference type="Pfam" id="PF23390"/>
    </source>
</evidence>
<dbReference type="Gene3D" id="2.130.10.10">
    <property type="entry name" value="YVTN repeat-like/Quinoprotein amine dehydrogenase"/>
    <property type="match status" value="1"/>
</dbReference>
<dbReference type="InterPro" id="IPR057361">
    <property type="entry name" value="TPR_WDR35"/>
</dbReference>
<dbReference type="RefSeq" id="XP_042931747.1">
    <property type="nucleotide sequence ID" value="XM_043075813.1"/>
</dbReference>
<dbReference type="GO" id="GO:0005737">
    <property type="term" value="C:cytoplasm"/>
    <property type="evidence" value="ECO:0007669"/>
    <property type="project" value="UniProtKB-SubCell"/>
</dbReference>
<dbReference type="InterPro" id="IPR036322">
    <property type="entry name" value="WD40_repeat_dom_sf"/>
</dbReference>
<keyword evidence="6" id="KW-0969">Cilium</keyword>
<feature type="domain" description="IFT121/TULP4 N-terminal" evidence="11">
    <location>
        <begin position="3"/>
        <end position="205"/>
    </location>
</feature>
<dbReference type="EMBL" id="CAAKNF010000196">
    <property type="protein sequence ID" value="VIO89733.1"/>
    <property type="molecule type" value="Genomic_DNA"/>
</dbReference>
<feature type="domain" description="IFT80/172/WDR35 TPR" evidence="9">
    <location>
        <begin position="638"/>
        <end position="736"/>
    </location>
</feature>
<dbReference type="CTD" id="66060312"/>
<dbReference type="GO" id="GO:0035721">
    <property type="term" value="P:intraciliary retrograde transport"/>
    <property type="evidence" value="ECO:0007669"/>
    <property type="project" value="TreeGrafter"/>
</dbReference>
<evidence type="ECO:0000259" key="9">
    <source>
        <dbReference type="Pfam" id="PF23387"/>
    </source>
</evidence>
<dbReference type="OrthoDB" id="10260567at2759"/>
<dbReference type="Pfam" id="PF25768">
    <property type="entry name" value="TPR_IFT121"/>
    <property type="match status" value="1"/>
</dbReference>
<comment type="subcellular location">
    <subcellularLocation>
        <location evidence="1">Cell projection</location>
        <location evidence="1">Cilium</location>
    </subcellularLocation>
    <subcellularLocation>
        <location evidence="2">Cytoplasm</location>
    </subcellularLocation>
</comment>
<accession>A0A4E9EZ39</accession>
<evidence type="ECO:0000256" key="2">
    <source>
        <dbReference type="ARBA" id="ARBA00004496"/>
    </source>
</evidence>
<protein>
    <recommendedName>
        <fullName evidence="14">Anaphase-promoting complex subunit 4 WD40 domain-containing protein</fullName>
    </recommendedName>
</protein>
<dbReference type="KEGG" id="bmy:BM_BM8696"/>
<evidence type="ECO:0000256" key="4">
    <source>
        <dbReference type="ARBA" id="ARBA00022574"/>
    </source>
</evidence>